<evidence type="ECO:0000313" key="6">
    <source>
        <dbReference type="EMBL" id="GHE82481.1"/>
    </source>
</evidence>
<dbReference type="Pfam" id="PF03466">
    <property type="entry name" value="LysR_substrate"/>
    <property type="match status" value="1"/>
</dbReference>
<organism evidence="6 7">
    <name type="scientific">Thalassotalea profundi</name>
    <dbReference type="NCBI Taxonomy" id="2036687"/>
    <lineage>
        <taxon>Bacteria</taxon>
        <taxon>Pseudomonadati</taxon>
        <taxon>Pseudomonadota</taxon>
        <taxon>Gammaproteobacteria</taxon>
        <taxon>Alteromonadales</taxon>
        <taxon>Colwelliaceae</taxon>
        <taxon>Thalassotalea</taxon>
    </lineage>
</organism>
<dbReference type="Pfam" id="PF00126">
    <property type="entry name" value="HTH_1"/>
    <property type="match status" value="1"/>
</dbReference>
<dbReference type="InterPro" id="IPR000847">
    <property type="entry name" value="LysR_HTH_N"/>
</dbReference>
<comment type="caution">
    <text evidence="6">The sequence shown here is derived from an EMBL/GenBank/DDBJ whole genome shotgun (WGS) entry which is preliminary data.</text>
</comment>
<dbReference type="CDD" id="cd08432">
    <property type="entry name" value="PBP2_GcdR_TrpI_HvrB_AmpR_like"/>
    <property type="match status" value="1"/>
</dbReference>
<dbReference type="SUPFAM" id="SSF46785">
    <property type="entry name" value="Winged helix' DNA-binding domain"/>
    <property type="match status" value="1"/>
</dbReference>
<protein>
    <submittedName>
        <fullName evidence="6">Transcriptional regulator GcvA</fullName>
    </submittedName>
</protein>
<dbReference type="EMBL" id="BNAH01000003">
    <property type="protein sequence ID" value="GHE82481.1"/>
    <property type="molecule type" value="Genomic_DNA"/>
</dbReference>
<evidence type="ECO:0000256" key="1">
    <source>
        <dbReference type="ARBA" id="ARBA00009437"/>
    </source>
</evidence>
<evidence type="ECO:0000259" key="5">
    <source>
        <dbReference type="PROSITE" id="PS50931"/>
    </source>
</evidence>
<dbReference type="PANTHER" id="PTHR30537:SF26">
    <property type="entry name" value="GLYCINE CLEAVAGE SYSTEM TRANSCRIPTIONAL ACTIVATOR"/>
    <property type="match status" value="1"/>
</dbReference>
<evidence type="ECO:0000313" key="7">
    <source>
        <dbReference type="Proteomes" id="UP000626370"/>
    </source>
</evidence>
<dbReference type="PROSITE" id="PS50931">
    <property type="entry name" value="HTH_LYSR"/>
    <property type="match status" value="1"/>
</dbReference>
<dbReference type="Gene3D" id="1.10.10.10">
    <property type="entry name" value="Winged helix-like DNA-binding domain superfamily/Winged helix DNA-binding domain"/>
    <property type="match status" value="1"/>
</dbReference>
<dbReference type="PRINTS" id="PR00039">
    <property type="entry name" value="HTHLYSR"/>
</dbReference>
<keyword evidence="7" id="KW-1185">Reference proteome</keyword>
<evidence type="ECO:0000256" key="3">
    <source>
        <dbReference type="ARBA" id="ARBA00023125"/>
    </source>
</evidence>
<keyword evidence="3" id="KW-0238">DNA-binding</keyword>
<name>A0ABQ3IJ52_9GAMM</name>
<keyword evidence="4" id="KW-0804">Transcription</keyword>
<feature type="domain" description="HTH lysR-type" evidence="5">
    <location>
        <begin position="6"/>
        <end position="63"/>
    </location>
</feature>
<dbReference type="InterPro" id="IPR005119">
    <property type="entry name" value="LysR_subst-bd"/>
</dbReference>
<dbReference type="InterPro" id="IPR058163">
    <property type="entry name" value="LysR-type_TF_proteobact-type"/>
</dbReference>
<dbReference type="SUPFAM" id="SSF53850">
    <property type="entry name" value="Periplasmic binding protein-like II"/>
    <property type="match status" value="1"/>
</dbReference>
<dbReference type="InterPro" id="IPR036390">
    <property type="entry name" value="WH_DNA-bd_sf"/>
</dbReference>
<gene>
    <name evidence="6" type="primary">gcvA</name>
    <name evidence="6" type="ORF">GCM10011501_08390</name>
</gene>
<dbReference type="PANTHER" id="PTHR30537">
    <property type="entry name" value="HTH-TYPE TRANSCRIPTIONAL REGULATOR"/>
    <property type="match status" value="1"/>
</dbReference>
<evidence type="ECO:0000256" key="4">
    <source>
        <dbReference type="ARBA" id="ARBA00023163"/>
    </source>
</evidence>
<comment type="similarity">
    <text evidence="1">Belongs to the LysR transcriptional regulatory family.</text>
</comment>
<reference evidence="7" key="1">
    <citation type="journal article" date="2019" name="Int. J. Syst. Evol. Microbiol.">
        <title>The Global Catalogue of Microorganisms (GCM) 10K type strain sequencing project: providing services to taxonomists for standard genome sequencing and annotation.</title>
        <authorList>
            <consortium name="The Broad Institute Genomics Platform"/>
            <consortium name="The Broad Institute Genome Sequencing Center for Infectious Disease"/>
            <person name="Wu L."/>
            <person name="Ma J."/>
        </authorList>
    </citation>
    <scope>NUCLEOTIDE SEQUENCE [LARGE SCALE GENOMIC DNA]</scope>
    <source>
        <strain evidence="7">CGMCC 1.15922</strain>
    </source>
</reference>
<accession>A0ABQ3IJ52</accession>
<keyword evidence="2" id="KW-0805">Transcription regulation</keyword>
<evidence type="ECO:0000256" key="2">
    <source>
        <dbReference type="ARBA" id="ARBA00023015"/>
    </source>
</evidence>
<proteinExistence type="inferred from homology"/>
<sequence>MPNRLPPLNTLRVFLVASRLLSFTKAAEELFITRSAVSRQIKNLEEHFGFKLFERHKVSLELTQKGVTYANAISNIFADLKVATNALQHDSKELKLKLGISATLNSTWLMSRLCKLEKLHPDLTLSFFTNTFDTGKDSVDFLSGEMDAAIRLGTGNWPDCQSDKLLDIYVQPVCSPSLVEKAHDTGNINDLANYNWLHYNHLSDLWSQWLSHTSAPQLKTTKRDIVLDNVAVATQAAVDGLGIIPMYRPLADPLIKEGKLIIAHDYMMLKKEAYYFVCPQNFNDNQSIMLFREWIVKESYNSQLQWNNENLQEK</sequence>
<dbReference type="RefSeq" id="WP_189376862.1">
    <property type="nucleotide sequence ID" value="NZ_BNAH01000003.1"/>
</dbReference>
<dbReference type="Proteomes" id="UP000626370">
    <property type="component" value="Unassembled WGS sequence"/>
</dbReference>
<dbReference type="Gene3D" id="3.40.190.10">
    <property type="entry name" value="Periplasmic binding protein-like II"/>
    <property type="match status" value="2"/>
</dbReference>
<dbReference type="InterPro" id="IPR036388">
    <property type="entry name" value="WH-like_DNA-bd_sf"/>
</dbReference>